<proteinExistence type="predicted"/>
<feature type="region of interest" description="Disordered" evidence="1">
    <location>
        <begin position="1"/>
        <end position="22"/>
    </location>
</feature>
<comment type="caution">
    <text evidence="2">The sequence shown here is derived from an EMBL/GenBank/DDBJ whole genome shotgun (WGS) entry which is preliminary data.</text>
</comment>
<name>A0A422QJB5_9BURK</name>
<organism evidence="2 3">
    <name type="scientific">Massilia aurea</name>
    <dbReference type="NCBI Taxonomy" id="373040"/>
    <lineage>
        <taxon>Bacteria</taxon>
        <taxon>Pseudomonadati</taxon>
        <taxon>Pseudomonadota</taxon>
        <taxon>Betaproteobacteria</taxon>
        <taxon>Burkholderiales</taxon>
        <taxon>Oxalobacteraceae</taxon>
        <taxon>Telluria group</taxon>
        <taxon>Massilia</taxon>
    </lineage>
</organism>
<accession>A0A422QJB5</accession>
<evidence type="ECO:0000256" key="1">
    <source>
        <dbReference type="SAM" id="MobiDB-lite"/>
    </source>
</evidence>
<protein>
    <recommendedName>
        <fullName evidence="4">RiboL-PSP-HEPN domain-containing protein</fullName>
    </recommendedName>
</protein>
<gene>
    <name evidence="2" type="ORF">NM04_14985</name>
</gene>
<dbReference type="AlphaFoldDB" id="A0A422QJB5"/>
<dbReference type="Proteomes" id="UP000283254">
    <property type="component" value="Unassembled WGS sequence"/>
</dbReference>
<evidence type="ECO:0000313" key="3">
    <source>
        <dbReference type="Proteomes" id="UP000283254"/>
    </source>
</evidence>
<dbReference type="EMBL" id="JSAB01000148">
    <property type="protein sequence ID" value="RNF30050.1"/>
    <property type="molecule type" value="Genomic_DNA"/>
</dbReference>
<keyword evidence="3" id="KW-1185">Reference proteome</keyword>
<evidence type="ECO:0008006" key="4">
    <source>
        <dbReference type="Google" id="ProtNLM"/>
    </source>
</evidence>
<reference evidence="2" key="1">
    <citation type="submission" date="2014-10" db="EMBL/GenBank/DDBJ databases">
        <title>Massilia sp. genome.</title>
        <authorList>
            <person name="Xu B."/>
            <person name="Dai L."/>
            <person name="Huang Z."/>
        </authorList>
    </citation>
    <scope>NUCLEOTIDE SEQUENCE [LARGE SCALE GENOMIC DNA]</scope>
    <source>
        <strain evidence="2">CFS-1</strain>
    </source>
</reference>
<sequence length="310" mass="35984">MLEDIPDSPEEWKSEPPFDPSDADLAVADAQEQIELMRRWFLARYCDPAEETPYESREGGYIWIWGGPYDPMEELQERFGDLVEDEVIDKLANELYRDVGWEWAPIRSVAEEYYDRFDLEVEDRNDPFSRLRDRLREALAVLELRGPEVVVSQLPSMVFGAIISALEAYLWETMAYWAKSSRDVLRGIVSNMPELKDQQIKLGQIFEEHDGIEKRVMVYLQHIVWHRWEKVGQLFKAGLGVRLPSTKAFQEALEKRHHIVHRSGHDQDGNPVAVSRQDARDLAQAVEDFADKVYDAINAKITEEAFKDLT</sequence>
<evidence type="ECO:0000313" key="2">
    <source>
        <dbReference type="EMBL" id="RNF30050.1"/>
    </source>
</evidence>